<organism evidence="2 3">
    <name type="scientific">Marasmius crinis-equi</name>
    <dbReference type="NCBI Taxonomy" id="585013"/>
    <lineage>
        <taxon>Eukaryota</taxon>
        <taxon>Fungi</taxon>
        <taxon>Dikarya</taxon>
        <taxon>Basidiomycota</taxon>
        <taxon>Agaricomycotina</taxon>
        <taxon>Agaricomycetes</taxon>
        <taxon>Agaricomycetidae</taxon>
        <taxon>Agaricales</taxon>
        <taxon>Marasmiineae</taxon>
        <taxon>Marasmiaceae</taxon>
        <taxon>Marasmius</taxon>
    </lineage>
</organism>
<proteinExistence type="predicted"/>
<feature type="region of interest" description="Disordered" evidence="1">
    <location>
        <begin position="286"/>
        <end position="306"/>
    </location>
</feature>
<keyword evidence="3" id="KW-1185">Reference proteome</keyword>
<dbReference type="EMBL" id="JBAHYK010002145">
    <property type="protein sequence ID" value="KAL0565720.1"/>
    <property type="molecule type" value="Genomic_DNA"/>
</dbReference>
<evidence type="ECO:0000256" key="1">
    <source>
        <dbReference type="SAM" id="MobiDB-lite"/>
    </source>
</evidence>
<dbReference type="Proteomes" id="UP001465976">
    <property type="component" value="Unassembled WGS sequence"/>
</dbReference>
<evidence type="ECO:0000313" key="3">
    <source>
        <dbReference type="Proteomes" id="UP001465976"/>
    </source>
</evidence>
<protein>
    <submittedName>
        <fullName evidence="2">Uncharacterized protein</fullName>
    </submittedName>
</protein>
<sequence length="410" mass="47426">MPDPPAPMEQDPPDPNTERGMMLAFVNALRATYQGFANINVQPQQNGQPDNVGIFGPVIWFFVMLLQSAGIRVPVPGAAQPAPAIARARPRPRGNVRHRDPRQVSDSRIIRKRLKEVWQRTGPRQEFGTPSEAIVKQFAERVKLRNLTRRSTNWQLPSVFSERETNPIVFTDGSTEDQRIWNRGMGAWVLKHHLLQSLNAIRPESDKLTFDAVQDRDKIVDLIEKVFDQVDYVTTREYQKSSGEWEQRKIRSKEHQSRERIFKRRLEIILAHEHLRQTEDGFRLLGTEGMSSDEEDNPNNRTSRLVHEHPWRSAEAENLINRTRHIQAIEDRAKPRGRGNAPNHRRVEPNNPRRLNSVRGSKAFMDVPEALPENFYNIAKLERRAQYQNLNVKSLLRMQPAAPNALRFNP</sequence>
<accession>A0ABR3ES88</accession>
<comment type="caution">
    <text evidence="2">The sequence shown here is derived from an EMBL/GenBank/DDBJ whole genome shotgun (WGS) entry which is preliminary data.</text>
</comment>
<evidence type="ECO:0000313" key="2">
    <source>
        <dbReference type="EMBL" id="KAL0565720.1"/>
    </source>
</evidence>
<feature type="region of interest" description="Disordered" evidence="1">
    <location>
        <begin position="83"/>
        <end position="104"/>
    </location>
</feature>
<gene>
    <name evidence="2" type="ORF">V5O48_016304</name>
</gene>
<reference evidence="2 3" key="1">
    <citation type="submission" date="2024-02" db="EMBL/GenBank/DDBJ databases">
        <title>A draft genome for the cacao thread blight pathogen Marasmius crinis-equi.</title>
        <authorList>
            <person name="Cohen S.P."/>
            <person name="Baruah I.K."/>
            <person name="Amoako-Attah I."/>
            <person name="Bukari Y."/>
            <person name="Meinhardt L.W."/>
            <person name="Bailey B.A."/>
        </authorList>
    </citation>
    <scope>NUCLEOTIDE SEQUENCE [LARGE SCALE GENOMIC DNA]</scope>
    <source>
        <strain evidence="2 3">GH-76</strain>
    </source>
</reference>
<name>A0ABR3ES88_9AGAR</name>
<feature type="region of interest" description="Disordered" evidence="1">
    <location>
        <begin position="331"/>
        <end position="357"/>
    </location>
</feature>